<dbReference type="GO" id="GO:0005737">
    <property type="term" value="C:cytoplasm"/>
    <property type="evidence" value="ECO:0007669"/>
    <property type="project" value="TreeGrafter"/>
</dbReference>
<gene>
    <name evidence="8" type="ORF">UFOPK3564_01153</name>
</gene>
<dbReference type="PANTHER" id="PTHR43104">
    <property type="entry name" value="L-2-HYDROXYGLUTARATE DEHYDROGENASE, MITOCHONDRIAL"/>
    <property type="match status" value="1"/>
</dbReference>
<reference evidence="8" key="1">
    <citation type="submission" date="2020-05" db="EMBL/GenBank/DDBJ databases">
        <authorList>
            <person name="Chiriac C."/>
            <person name="Salcher M."/>
            <person name="Ghai R."/>
            <person name="Kavagutti S V."/>
        </authorList>
    </citation>
    <scope>NUCLEOTIDE SEQUENCE</scope>
</reference>
<sequence>MPSPTTSAPDRGRAADGDPPGSCDLVVVGAGIVGLAVAREALTRRPGLRVVVLEREDAVAAHQTGHNSGVAHSGLYYRPGSLKARLAVQGVESLLAFCAEHGVAHERCGKVVVATRSEEVPRLDELERRGRANGVPGLQRLDPAGIRRHEPHVRGVDGLWSPGTGIVDFAGASRALAADVRARGGALHLGREVLGAARSGDGVHVRHRPRGATGAPDVLRARRAIVCAGAWADALAPRGAAPADGDVRVVPFRGAYRVLRPEAASLVRGLVYPVPDPDLPFLGVHLTRGTDGEVHAGPTALLVGARDAYRLTRVRRRDLGATVRWPGTWRMARTWWRTAGGEVHRTVSRRAMAAELARMVPDLRAADLLPGPAGVRAQALRRDGGLVDDFVLDGDDRTLHVRNAPSPAATASLALAAEIVDRAEASFGLEPTQRWGATGGRAALERRGGGAAAPGLSRARAAPGRARWRTGP</sequence>
<comment type="cofactor">
    <cofactor evidence="1">
        <name>FAD</name>
        <dbReference type="ChEBI" id="CHEBI:57692"/>
    </cofactor>
</comment>
<comment type="similarity">
    <text evidence="5">Belongs to the L2HGDH family.</text>
</comment>
<feature type="domain" description="FAD dependent oxidoreductase" evidence="7">
    <location>
        <begin position="24"/>
        <end position="422"/>
    </location>
</feature>
<feature type="region of interest" description="Disordered" evidence="6">
    <location>
        <begin position="1"/>
        <end position="20"/>
    </location>
</feature>
<dbReference type="NCBIfam" id="NF008726">
    <property type="entry name" value="PRK11728.1"/>
    <property type="match status" value="1"/>
</dbReference>
<name>A0A6J7GZI6_9ZZZZ</name>
<proteinExistence type="inferred from homology"/>
<dbReference type="AlphaFoldDB" id="A0A6J7GZI6"/>
<feature type="compositionally biased region" description="Low complexity" evidence="6">
    <location>
        <begin position="453"/>
        <end position="472"/>
    </location>
</feature>
<dbReference type="InterPro" id="IPR006076">
    <property type="entry name" value="FAD-dep_OxRdtase"/>
</dbReference>
<protein>
    <submittedName>
        <fullName evidence="8">Unannotated protein</fullName>
    </submittedName>
</protein>
<accession>A0A6J7GZI6</accession>
<evidence type="ECO:0000256" key="2">
    <source>
        <dbReference type="ARBA" id="ARBA00022630"/>
    </source>
</evidence>
<dbReference type="Pfam" id="PF01266">
    <property type="entry name" value="DAO"/>
    <property type="match status" value="1"/>
</dbReference>
<keyword evidence="4" id="KW-0560">Oxidoreductase</keyword>
<evidence type="ECO:0000256" key="6">
    <source>
        <dbReference type="SAM" id="MobiDB-lite"/>
    </source>
</evidence>
<evidence type="ECO:0000259" key="7">
    <source>
        <dbReference type="Pfam" id="PF01266"/>
    </source>
</evidence>
<dbReference type="InterPro" id="IPR036188">
    <property type="entry name" value="FAD/NAD-bd_sf"/>
</dbReference>
<evidence type="ECO:0000256" key="1">
    <source>
        <dbReference type="ARBA" id="ARBA00001974"/>
    </source>
</evidence>
<keyword evidence="2" id="KW-0285">Flavoprotein</keyword>
<evidence type="ECO:0000256" key="5">
    <source>
        <dbReference type="ARBA" id="ARBA00037941"/>
    </source>
</evidence>
<dbReference type="EMBL" id="CAFBMK010000050">
    <property type="protein sequence ID" value="CAB4909813.1"/>
    <property type="molecule type" value="Genomic_DNA"/>
</dbReference>
<evidence type="ECO:0000313" key="8">
    <source>
        <dbReference type="EMBL" id="CAB4909813.1"/>
    </source>
</evidence>
<organism evidence="8">
    <name type="scientific">freshwater metagenome</name>
    <dbReference type="NCBI Taxonomy" id="449393"/>
    <lineage>
        <taxon>unclassified sequences</taxon>
        <taxon>metagenomes</taxon>
        <taxon>ecological metagenomes</taxon>
    </lineage>
</organism>
<feature type="region of interest" description="Disordered" evidence="6">
    <location>
        <begin position="432"/>
        <end position="472"/>
    </location>
</feature>
<dbReference type="PANTHER" id="PTHR43104:SF2">
    <property type="entry name" value="L-2-HYDROXYGLUTARATE DEHYDROGENASE, MITOCHONDRIAL"/>
    <property type="match status" value="1"/>
</dbReference>
<dbReference type="SUPFAM" id="SSF51905">
    <property type="entry name" value="FAD/NAD(P)-binding domain"/>
    <property type="match status" value="1"/>
</dbReference>
<keyword evidence="3" id="KW-0274">FAD</keyword>
<evidence type="ECO:0000256" key="3">
    <source>
        <dbReference type="ARBA" id="ARBA00022827"/>
    </source>
</evidence>
<dbReference type="GO" id="GO:0047545">
    <property type="term" value="F:(S)-2-hydroxyglutarate dehydrogenase activity"/>
    <property type="evidence" value="ECO:0007669"/>
    <property type="project" value="TreeGrafter"/>
</dbReference>
<dbReference type="Gene3D" id="3.30.9.10">
    <property type="entry name" value="D-Amino Acid Oxidase, subunit A, domain 2"/>
    <property type="match status" value="1"/>
</dbReference>
<dbReference type="Gene3D" id="3.50.50.60">
    <property type="entry name" value="FAD/NAD(P)-binding domain"/>
    <property type="match status" value="1"/>
</dbReference>
<evidence type="ECO:0000256" key="4">
    <source>
        <dbReference type="ARBA" id="ARBA00023002"/>
    </source>
</evidence>